<dbReference type="PANTHER" id="PTHR19308">
    <property type="entry name" value="PHOSPHATIDYLCHOLINE TRANSFER PROTEIN"/>
    <property type="match status" value="1"/>
</dbReference>
<name>A0A8S1KAP9_9CILI</name>
<dbReference type="PANTHER" id="PTHR19308:SF56">
    <property type="entry name" value="START DOMAIN-CONTAINING PROTEIN"/>
    <property type="match status" value="1"/>
</dbReference>
<evidence type="ECO:0000313" key="2">
    <source>
        <dbReference type="EMBL" id="CAD8052860.1"/>
    </source>
</evidence>
<dbReference type="InterPro" id="IPR002913">
    <property type="entry name" value="START_lipid-bd_dom"/>
</dbReference>
<feature type="domain" description="START" evidence="1">
    <location>
        <begin position="221"/>
        <end position="323"/>
    </location>
</feature>
<evidence type="ECO:0000313" key="3">
    <source>
        <dbReference type="Proteomes" id="UP000692954"/>
    </source>
</evidence>
<evidence type="ECO:0000259" key="1">
    <source>
        <dbReference type="PROSITE" id="PS50848"/>
    </source>
</evidence>
<keyword evidence="3" id="KW-1185">Reference proteome</keyword>
<reference evidence="2" key="1">
    <citation type="submission" date="2021-01" db="EMBL/GenBank/DDBJ databases">
        <authorList>
            <consortium name="Genoscope - CEA"/>
            <person name="William W."/>
        </authorList>
    </citation>
    <scope>NUCLEOTIDE SEQUENCE</scope>
</reference>
<organism evidence="2 3">
    <name type="scientific">Paramecium sonneborni</name>
    <dbReference type="NCBI Taxonomy" id="65129"/>
    <lineage>
        <taxon>Eukaryota</taxon>
        <taxon>Sar</taxon>
        <taxon>Alveolata</taxon>
        <taxon>Ciliophora</taxon>
        <taxon>Intramacronucleata</taxon>
        <taxon>Oligohymenophorea</taxon>
        <taxon>Peniculida</taxon>
        <taxon>Parameciidae</taxon>
        <taxon>Paramecium</taxon>
    </lineage>
</organism>
<comment type="caution">
    <text evidence="2">The sequence shown here is derived from an EMBL/GenBank/DDBJ whole genome shotgun (WGS) entry which is preliminary data.</text>
</comment>
<dbReference type="OrthoDB" id="295808at2759"/>
<dbReference type="EMBL" id="CAJJDN010000007">
    <property type="protein sequence ID" value="CAD8052860.1"/>
    <property type="molecule type" value="Genomic_DNA"/>
</dbReference>
<dbReference type="Proteomes" id="UP000692954">
    <property type="component" value="Unassembled WGS sequence"/>
</dbReference>
<dbReference type="PROSITE" id="PS50848">
    <property type="entry name" value="START"/>
    <property type="match status" value="1"/>
</dbReference>
<protein>
    <recommendedName>
        <fullName evidence="1">START domain-containing protein</fullName>
    </recommendedName>
</protein>
<gene>
    <name evidence="2" type="ORF">PSON_ATCC_30995.1.T0070047</name>
</gene>
<dbReference type="CDD" id="cd00177">
    <property type="entry name" value="START"/>
    <property type="match status" value="1"/>
</dbReference>
<proteinExistence type="predicted"/>
<dbReference type="GO" id="GO:0008289">
    <property type="term" value="F:lipid binding"/>
    <property type="evidence" value="ECO:0007669"/>
    <property type="project" value="InterPro"/>
</dbReference>
<accession>A0A8S1KAP9</accession>
<dbReference type="InterPro" id="IPR051213">
    <property type="entry name" value="START_lipid_transfer"/>
</dbReference>
<sequence length="323" mass="39230">MNQCIIWIKLLFKKCLSIIQYTKIRTNNTHYQMQQFNQVELNLDKDIDNNLKEEFKNENYETELVTNDFEIKVQTQKQQLIEKQEIIEVVPQTIDIKIIRQFIETTPTVDINNIEFLIELGNQSFQIYNSILYDYDGYEQLEDNQDEFSYWIKYIETPEKFQIHQMRYKYTLNTTISKYIAFMKDLEMQKKIDSSIDQYEQHFSNNQLQINYLRYKKILFMDPRDFFFIKYIKYIDENTLFEISKSIESDEFQPFTPSQKSTTRAYLQLSGNYIKQVEDNKLEIQTYSECNMKLKLKPVMTKTASKNEIKKLIKKYRDHFNQQ</sequence>
<dbReference type="AlphaFoldDB" id="A0A8S1KAP9"/>